<dbReference type="Gene3D" id="1.10.10.60">
    <property type="entry name" value="Homeodomain-like"/>
    <property type="match status" value="2"/>
</dbReference>
<dbReference type="InterPro" id="IPR013096">
    <property type="entry name" value="Cupin_2"/>
</dbReference>
<dbReference type="PROSITE" id="PS01124">
    <property type="entry name" value="HTH_ARAC_FAMILY_2"/>
    <property type="match status" value="1"/>
</dbReference>
<evidence type="ECO:0000256" key="2">
    <source>
        <dbReference type="ARBA" id="ARBA00023125"/>
    </source>
</evidence>
<dbReference type="PANTHER" id="PTHR43280:SF27">
    <property type="entry name" value="TRANSCRIPTIONAL REGULATOR MTLR"/>
    <property type="match status" value="1"/>
</dbReference>
<dbReference type="SUPFAM" id="SSF46689">
    <property type="entry name" value="Homeodomain-like"/>
    <property type="match status" value="2"/>
</dbReference>
<name>A0A2Z4IKC2_9BACT</name>
<dbReference type="OrthoDB" id="792101at2"/>
<evidence type="ECO:0000256" key="3">
    <source>
        <dbReference type="ARBA" id="ARBA00023163"/>
    </source>
</evidence>
<evidence type="ECO:0000259" key="4">
    <source>
        <dbReference type="PROSITE" id="PS01124"/>
    </source>
</evidence>
<accession>A0A2Z4IKC2</accession>
<protein>
    <submittedName>
        <fullName evidence="5">AraC family transcriptional regulator</fullName>
    </submittedName>
</protein>
<dbReference type="InterPro" id="IPR009057">
    <property type="entry name" value="Homeodomain-like_sf"/>
</dbReference>
<evidence type="ECO:0000256" key="1">
    <source>
        <dbReference type="ARBA" id="ARBA00023015"/>
    </source>
</evidence>
<dbReference type="InterPro" id="IPR011051">
    <property type="entry name" value="RmlC_Cupin_sf"/>
</dbReference>
<reference evidence="5 6" key="1">
    <citation type="submission" date="2018-06" db="EMBL/GenBank/DDBJ databases">
        <title>Echinicola strongylocentroti sp. nov., isolated from a sea urchin Strongylocentrotus intermedius.</title>
        <authorList>
            <person name="Bae S.S."/>
        </authorList>
    </citation>
    <scope>NUCLEOTIDE SEQUENCE [LARGE SCALE GENOMIC DNA]</scope>
    <source>
        <strain evidence="5 6">MEBiC08714</strain>
    </source>
</reference>
<dbReference type="EMBL" id="CP030041">
    <property type="protein sequence ID" value="AWW31385.1"/>
    <property type="molecule type" value="Genomic_DNA"/>
</dbReference>
<keyword evidence="2" id="KW-0238">DNA-binding</keyword>
<dbReference type="SUPFAM" id="SSF51182">
    <property type="entry name" value="RmlC-like cupins"/>
    <property type="match status" value="1"/>
</dbReference>
<evidence type="ECO:0000313" key="5">
    <source>
        <dbReference type="EMBL" id="AWW31385.1"/>
    </source>
</evidence>
<dbReference type="Pfam" id="PF12833">
    <property type="entry name" value="HTH_18"/>
    <property type="match status" value="1"/>
</dbReference>
<feature type="domain" description="HTH araC/xylS-type" evidence="4">
    <location>
        <begin position="177"/>
        <end position="275"/>
    </location>
</feature>
<keyword evidence="3" id="KW-0804">Transcription</keyword>
<dbReference type="Proteomes" id="UP000248688">
    <property type="component" value="Chromosome"/>
</dbReference>
<keyword evidence="6" id="KW-1185">Reference proteome</keyword>
<sequence length="279" mass="32243">MKPIVQKLPRQEFKSFVSITMSTPLFETPWHRHIENEILYIQAGHGTAIIGDFVGEFSPGDLFYIGSNVPHWFRKAHEDIFCTVVVIQFDQAIFGQTFLKMPEMAALRQLIRLKQGMAVDYSPQPVIIEHIKQLVEVEGFVHIGILLDVLHQISTTTRNTLLTNEPIDSFDSKGIIDEVLEYTFEHFQENIRVEEVAAIAKMSESNFRRFFKLNTKKSFSGFLKEIRIAHACKLLKDQNTFISQIFHECGFRNITNFNRQFKEVKGVTPTAYRAAIYRP</sequence>
<dbReference type="InterPro" id="IPR018060">
    <property type="entry name" value="HTH_AraC"/>
</dbReference>
<dbReference type="AlphaFoldDB" id="A0A2Z4IKC2"/>
<keyword evidence="1" id="KW-0805">Transcription regulation</keyword>
<dbReference type="KEGG" id="est:DN752_15350"/>
<dbReference type="Gene3D" id="2.60.120.10">
    <property type="entry name" value="Jelly Rolls"/>
    <property type="match status" value="1"/>
</dbReference>
<gene>
    <name evidence="5" type="ORF">DN752_15350</name>
</gene>
<dbReference type="InterPro" id="IPR014710">
    <property type="entry name" value="RmlC-like_jellyroll"/>
</dbReference>
<evidence type="ECO:0000313" key="6">
    <source>
        <dbReference type="Proteomes" id="UP000248688"/>
    </source>
</evidence>
<dbReference type="GO" id="GO:0043565">
    <property type="term" value="F:sequence-specific DNA binding"/>
    <property type="evidence" value="ECO:0007669"/>
    <property type="project" value="InterPro"/>
</dbReference>
<dbReference type="GO" id="GO:0003700">
    <property type="term" value="F:DNA-binding transcription factor activity"/>
    <property type="evidence" value="ECO:0007669"/>
    <property type="project" value="InterPro"/>
</dbReference>
<dbReference type="RefSeq" id="WP_112784761.1">
    <property type="nucleotide sequence ID" value="NZ_CP030041.1"/>
</dbReference>
<proteinExistence type="predicted"/>
<dbReference type="SMART" id="SM00342">
    <property type="entry name" value="HTH_ARAC"/>
    <property type="match status" value="1"/>
</dbReference>
<organism evidence="5 6">
    <name type="scientific">Echinicola strongylocentroti</name>
    <dbReference type="NCBI Taxonomy" id="1795355"/>
    <lineage>
        <taxon>Bacteria</taxon>
        <taxon>Pseudomonadati</taxon>
        <taxon>Bacteroidota</taxon>
        <taxon>Cytophagia</taxon>
        <taxon>Cytophagales</taxon>
        <taxon>Cyclobacteriaceae</taxon>
        <taxon>Echinicola</taxon>
    </lineage>
</organism>
<dbReference type="Pfam" id="PF07883">
    <property type="entry name" value="Cupin_2"/>
    <property type="match status" value="1"/>
</dbReference>
<dbReference type="PANTHER" id="PTHR43280">
    <property type="entry name" value="ARAC-FAMILY TRANSCRIPTIONAL REGULATOR"/>
    <property type="match status" value="1"/>
</dbReference>